<proteinExistence type="predicted"/>
<comment type="caution">
    <text evidence="1">The sequence shown here is derived from an EMBL/GenBank/DDBJ whole genome shotgun (WGS) entry which is preliminary data.</text>
</comment>
<organism evidence="1 2">
    <name type="scientific">Dreissena polymorpha</name>
    <name type="common">Zebra mussel</name>
    <name type="synonym">Mytilus polymorpha</name>
    <dbReference type="NCBI Taxonomy" id="45954"/>
    <lineage>
        <taxon>Eukaryota</taxon>
        <taxon>Metazoa</taxon>
        <taxon>Spiralia</taxon>
        <taxon>Lophotrochozoa</taxon>
        <taxon>Mollusca</taxon>
        <taxon>Bivalvia</taxon>
        <taxon>Autobranchia</taxon>
        <taxon>Heteroconchia</taxon>
        <taxon>Euheterodonta</taxon>
        <taxon>Imparidentia</taxon>
        <taxon>Neoheterodontei</taxon>
        <taxon>Myida</taxon>
        <taxon>Dreissenoidea</taxon>
        <taxon>Dreissenidae</taxon>
        <taxon>Dreissena</taxon>
    </lineage>
</organism>
<sequence>MKQVMSSWKISNHRSSHIRMWSGLGNRTPTTFLQVSRKWAILSSCYHVSLIYAAPASIYRCHVSNTA</sequence>
<evidence type="ECO:0000313" key="1">
    <source>
        <dbReference type="EMBL" id="KAH3812569.1"/>
    </source>
</evidence>
<reference evidence="1" key="1">
    <citation type="journal article" date="2019" name="bioRxiv">
        <title>The Genome of the Zebra Mussel, Dreissena polymorpha: A Resource for Invasive Species Research.</title>
        <authorList>
            <person name="McCartney M.A."/>
            <person name="Auch B."/>
            <person name="Kono T."/>
            <person name="Mallez S."/>
            <person name="Zhang Y."/>
            <person name="Obille A."/>
            <person name="Becker A."/>
            <person name="Abrahante J.E."/>
            <person name="Garbe J."/>
            <person name="Badalamenti J.P."/>
            <person name="Herman A."/>
            <person name="Mangelson H."/>
            <person name="Liachko I."/>
            <person name="Sullivan S."/>
            <person name="Sone E.D."/>
            <person name="Koren S."/>
            <person name="Silverstein K.A.T."/>
            <person name="Beckman K.B."/>
            <person name="Gohl D.M."/>
        </authorList>
    </citation>
    <scope>NUCLEOTIDE SEQUENCE</scope>
    <source>
        <strain evidence="1">Duluth1</strain>
        <tissue evidence="1">Whole animal</tissue>
    </source>
</reference>
<reference evidence="1" key="2">
    <citation type="submission" date="2020-11" db="EMBL/GenBank/DDBJ databases">
        <authorList>
            <person name="McCartney M.A."/>
            <person name="Auch B."/>
            <person name="Kono T."/>
            <person name="Mallez S."/>
            <person name="Becker A."/>
            <person name="Gohl D.M."/>
            <person name="Silverstein K.A.T."/>
            <person name="Koren S."/>
            <person name="Bechman K.B."/>
            <person name="Herman A."/>
            <person name="Abrahante J.E."/>
            <person name="Garbe J."/>
        </authorList>
    </citation>
    <scope>NUCLEOTIDE SEQUENCE</scope>
    <source>
        <strain evidence="1">Duluth1</strain>
        <tissue evidence="1">Whole animal</tissue>
    </source>
</reference>
<protein>
    <submittedName>
        <fullName evidence="1">Uncharacterized protein</fullName>
    </submittedName>
</protein>
<dbReference type="AlphaFoldDB" id="A0A9D4JJH8"/>
<dbReference type="Proteomes" id="UP000828390">
    <property type="component" value="Unassembled WGS sequence"/>
</dbReference>
<accession>A0A9D4JJH8</accession>
<evidence type="ECO:0000313" key="2">
    <source>
        <dbReference type="Proteomes" id="UP000828390"/>
    </source>
</evidence>
<gene>
    <name evidence="1" type="ORF">DPMN_141004</name>
</gene>
<name>A0A9D4JJH8_DREPO</name>
<dbReference type="EMBL" id="JAIWYP010000006">
    <property type="protein sequence ID" value="KAH3812569.1"/>
    <property type="molecule type" value="Genomic_DNA"/>
</dbReference>
<keyword evidence="2" id="KW-1185">Reference proteome</keyword>